<feature type="region of interest" description="Disordered" evidence="1">
    <location>
        <begin position="1"/>
        <end position="22"/>
    </location>
</feature>
<evidence type="ECO:0008006" key="4">
    <source>
        <dbReference type="Google" id="ProtNLM"/>
    </source>
</evidence>
<evidence type="ECO:0000313" key="2">
    <source>
        <dbReference type="EMBL" id="EER15938.1"/>
    </source>
</evidence>
<organism evidence="3">
    <name type="scientific">Perkinsus marinus (strain ATCC 50983 / TXsc)</name>
    <dbReference type="NCBI Taxonomy" id="423536"/>
    <lineage>
        <taxon>Eukaryota</taxon>
        <taxon>Sar</taxon>
        <taxon>Alveolata</taxon>
        <taxon>Perkinsozoa</taxon>
        <taxon>Perkinsea</taxon>
        <taxon>Perkinsida</taxon>
        <taxon>Perkinsidae</taxon>
        <taxon>Perkinsus</taxon>
    </lineage>
</organism>
<dbReference type="OMA" id="VRAYHRN"/>
<keyword evidence="3" id="KW-1185">Reference proteome</keyword>
<dbReference type="RefSeq" id="XP_002784142.1">
    <property type="nucleotide sequence ID" value="XM_002784096.1"/>
</dbReference>
<sequence>MNSDGEALSPASKKSRGTAQLPYSIPLEEVQETAREAQWGTKTIGSYSWDTTSTLKEPRIVVPGVPPVYKPARRSFTLQREIRQASNYVEEYDLSVPTESIVHVMSLCDPNFDWSSVDLVTDRNNLRKLLRFLEASPGAPLFPDAEESFEIIVDVPDGRRPVVFTCDLHKDTPAPLGFGHVFEERLTTMPEVAKTLHGYFRLILLNLDGFKVVVRTEVDALDKPLNDGACPEGPWRPCNDSATGLHHRASGTFNDADGAVVEMKTKSAFFPDFPWRSTFYQMLLGKVDKLVLGWHKKGHFPPPIEYSFNDVRSKANDDVNKRLYQLGVLLDRVVSFVKQAGVPKALKLVWDGGATDLRIEERCLNSDEEITHGTLTCKFFESYIQP</sequence>
<dbReference type="PANTHER" id="PTHR35179:SF2">
    <property type="entry name" value="START DOMAIN-CONTAINING PROTEIN"/>
    <property type="match status" value="1"/>
</dbReference>
<dbReference type="GeneID" id="9060850"/>
<gene>
    <name evidence="2" type="ORF">Pmar_PMAR003396</name>
</gene>
<dbReference type="AlphaFoldDB" id="C5KH76"/>
<reference evidence="2 3" key="1">
    <citation type="submission" date="2008-07" db="EMBL/GenBank/DDBJ databases">
        <authorList>
            <person name="El-Sayed N."/>
            <person name="Caler E."/>
            <person name="Inman J."/>
            <person name="Amedeo P."/>
            <person name="Hass B."/>
            <person name="Wortman J."/>
        </authorList>
    </citation>
    <scope>NUCLEOTIDE SEQUENCE [LARGE SCALE GENOMIC DNA]</scope>
    <source>
        <strain evidence="3">ATCC 50983 / TXsc</strain>
    </source>
</reference>
<dbReference type="EMBL" id="GG673069">
    <property type="protein sequence ID" value="EER15938.1"/>
    <property type="molecule type" value="Genomic_DNA"/>
</dbReference>
<dbReference type="InParanoid" id="C5KH76"/>
<dbReference type="OrthoDB" id="420564at2759"/>
<proteinExistence type="predicted"/>
<dbReference type="Proteomes" id="UP000007800">
    <property type="component" value="Unassembled WGS sequence"/>
</dbReference>
<protein>
    <recommendedName>
        <fullName evidence="4">Decapping nuclease</fullName>
    </recommendedName>
</protein>
<evidence type="ECO:0000256" key="1">
    <source>
        <dbReference type="SAM" id="MobiDB-lite"/>
    </source>
</evidence>
<accession>C5KH76</accession>
<evidence type="ECO:0000313" key="3">
    <source>
        <dbReference type="Proteomes" id="UP000007800"/>
    </source>
</evidence>
<dbReference type="PANTHER" id="PTHR35179">
    <property type="entry name" value="PROTEIN CBG02620"/>
    <property type="match status" value="1"/>
</dbReference>
<name>C5KH76_PERM5</name>